<dbReference type="PROSITE" id="PS51194">
    <property type="entry name" value="HELICASE_CTER"/>
    <property type="match status" value="1"/>
</dbReference>
<dbReference type="OrthoDB" id="434041at2759"/>
<dbReference type="SMR" id="B3M5B2"/>
<dbReference type="GO" id="GO:0005829">
    <property type="term" value="C:cytosol"/>
    <property type="evidence" value="ECO:0007669"/>
    <property type="project" value="TreeGrafter"/>
</dbReference>
<protein>
    <recommendedName>
        <fullName evidence="1">RNA helicase</fullName>
        <ecNumber evidence="1">3.6.4.13</ecNumber>
    </recommendedName>
</protein>
<dbReference type="InParanoid" id="B3M5B2"/>
<feature type="domain" description="DEAD-box RNA helicase Q" evidence="10">
    <location>
        <begin position="65"/>
        <end position="93"/>
    </location>
</feature>
<accession>B3M5B2</accession>
<dbReference type="SMART" id="SM00487">
    <property type="entry name" value="DEXDc"/>
    <property type="match status" value="1"/>
</dbReference>
<evidence type="ECO:0000259" key="10">
    <source>
        <dbReference type="PROSITE" id="PS51195"/>
    </source>
</evidence>
<feature type="region of interest" description="Disordered" evidence="7">
    <location>
        <begin position="864"/>
        <end position="1084"/>
    </location>
</feature>
<evidence type="ECO:0000256" key="5">
    <source>
        <dbReference type="ARBA" id="ARBA00022840"/>
    </source>
</evidence>
<feature type="domain" description="Helicase ATP-binding" evidence="8">
    <location>
        <begin position="96"/>
        <end position="267"/>
    </location>
</feature>
<feature type="compositionally biased region" description="Acidic residues" evidence="7">
    <location>
        <begin position="1066"/>
        <end position="1084"/>
    </location>
</feature>
<dbReference type="GO" id="GO:0007629">
    <property type="term" value="P:flight behavior"/>
    <property type="evidence" value="ECO:0007669"/>
    <property type="project" value="EnsemblMetazoa"/>
</dbReference>
<dbReference type="EC" id="3.6.4.13" evidence="1"/>
<dbReference type="InterPro" id="IPR014014">
    <property type="entry name" value="RNA_helicase_DEAD_Q_motif"/>
</dbReference>
<evidence type="ECO:0000256" key="1">
    <source>
        <dbReference type="ARBA" id="ARBA00012552"/>
    </source>
</evidence>
<dbReference type="GO" id="GO:0005524">
    <property type="term" value="F:ATP binding"/>
    <property type="evidence" value="ECO:0007669"/>
    <property type="project" value="UniProtKB-KW"/>
</dbReference>
<proteinExistence type="predicted"/>
<feature type="compositionally biased region" description="Polar residues" evidence="7">
    <location>
        <begin position="1016"/>
        <end position="1032"/>
    </location>
</feature>
<evidence type="ECO:0000256" key="7">
    <source>
        <dbReference type="SAM" id="MobiDB-lite"/>
    </source>
</evidence>
<name>B3M5B2_DROAN</name>
<dbReference type="InterPro" id="IPR050079">
    <property type="entry name" value="DEAD_box_RNA_helicase"/>
</dbReference>
<feature type="domain" description="Helicase C-terminal" evidence="9">
    <location>
        <begin position="299"/>
        <end position="448"/>
    </location>
</feature>
<dbReference type="Proteomes" id="UP000007801">
    <property type="component" value="Unassembled WGS sequence"/>
</dbReference>
<evidence type="ECO:0000256" key="2">
    <source>
        <dbReference type="ARBA" id="ARBA00022741"/>
    </source>
</evidence>
<dbReference type="FunCoup" id="B3M5B2">
    <property type="interactions" value="17"/>
</dbReference>
<dbReference type="GeneID" id="6506470"/>
<dbReference type="STRING" id="7217.B3M5B2"/>
<dbReference type="Pfam" id="PF00270">
    <property type="entry name" value="DEAD"/>
    <property type="match status" value="1"/>
</dbReference>
<dbReference type="PANTHER" id="PTHR47959">
    <property type="entry name" value="ATP-DEPENDENT RNA HELICASE RHLE-RELATED"/>
    <property type="match status" value="1"/>
</dbReference>
<organism evidence="11 12">
    <name type="scientific">Drosophila ananassae</name>
    <name type="common">Fruit fly</name>
    <dbReference type="NCBI Taxonomy" id="7217"/>
    <lineage>
        <taxon>Eukaryota</taxon>
        <taxon>Metazoa</taxon>
        <taxon>Ecdysozoa</taxon>
        <taxon>Arthropoda</taxon>
        <taxon>Hexapoda</taxon>
        <taxon>Insecta</taxon>
        <taxon>Pterygota</taxon>
        <taxon>Neoptera</taxon>
        <taxon>Endopterygota</taxon>
        <taxon>Diptera</taxon>
        <taxon>Brachycera</taxon>
        <taxon>Muscomorpha</taxon>
        <taxon>Ephydroidea</taxon>
        <taxon>Drosophilidae</taxon>
        <taxon>Drosophila</taxon>
        <taxon>Sophophora</taxon>
    </lineage>
</organism>
<dbReference type="Gene3D" id="3.40.50.300">
    <property type="entry name" value="P-loop containing nucleotide triphosphate hydrolases"/>
    <property type="match status" value="2"/>
</dbReference>
<dbReference type="GO" id="GO:0097504">
    <property type="term" value="C:Gemini of Cajal bodies"/>
    <property type="evidence" value="ECO:0007669"/>
    <property type="project" value="EnsemblMetazoa"/>
</dbReference>
<dbReference type="GO" id="GO:0071254">
    <property type="term" value="C:cytoplasmic U snRNP body"/>
    <property type="evidence" value="ECO:0007669"/>
    <property type="project" value="EnsemblMetazoa"/>
</dbReference>
<evidence type="ECO:0000259" key="9">
    <source>
        <dbReference type="PROSITE" id="PS51194"/>
    </source>
</evidence>
<dbReference type="GO" id="GO:0003676">
    <property type="term" value="F:nucleic acid binding"/>
    <property type="evidence" value="ECO:0007669"/>
    <property type="project" value="InterPro"/>
</dbReference>
<dbReference type="PROSITE" id="PS51192">
    <property type="entry name" value="HELICASE_ATP_BIND_1"/>
    <property type="match status" value="1"/>
</dbReference>
<dbReference type="SUPFAM" id="SSF52540">
    <property type="entry name" value="P-loop containing nucleoside triphosphate hydrolases"/>
    <property type="match status" value="1"/>
</dbReference>
<keyword evidence="2" id="KW-0547">Nucleotide-binding</keyword>
<dbReference type="InterPro" id="IPR027417">
    <property type="entry name" value="P-loop_NTPase"/>
</dbReference>
<feature type="compositionally biased region" description="Acidic residues" evidence="7">
    <location>
        <begin position="1120"/>
        <end position="1133"/>
    </location>
</feature>
<keyword evidence="5" id="KW-0067">ATP-binding</keyword>
<dbReference type="AlphaFoldDB" id="B3M5B2"/>
<feature type="short sequence motif" description="Q motif" evidence="6">
    <location>
        <begin position="65"/>
        <end position="93"/>
    </location>
</feature>
<feature type="compositionally biased region" description="Basic and acidic residues" evidence="7">
    <location>
        <begin position="874"/>
        <end position="886"/>
    </location>
</feature>
<dbReference type="KEGG" id="dan:6506470"/>
<dbReference type="CDD" id="cd18787">
    <property type="entry name" value="SF2_C_DEAD"/>
    <property type="match status" value="1"/>
</dbReference>
<feature type="compositionally biased region" description="Basic and acidic residues" evidence="7">
    <location>
        <begin position="922"/>
        <end position="952"/>
    </location>
</feature>
<dbReference type="SMART" id="SM00490">
    <property type="entry name" value="HELICc"/>
    <property type="match status" value="1"/>
</dbReference>
<dbReference type="GO" id="GO:0016787">
    <property type="term" value="F:hydrolase activity"/>
    <property type="evidence" value="ECO:0007669"/>
    <property type="project" value="UniProtKB-KW"/>
</dbReference>
<feature type="compositionally biased region" description="Low complexity" evidence="7">
    <location>
        <begin position="1105"/>
        <end position="1119"/>
    </location>
</feature>
<sequence length="1168" mass="131578">MSIDILVFGIVDNSTTLPNRKRTGCGKSVLTCINIFIFDKMMRSLAHNLENGEKRTSDVEPGQVLSFSQLRLKRDVMRGLQRNKFMTPTRIQAAAIPLVLDEMDLLIQSKSGTGKTLIYVLGAMNSYFPAMRWPHALIVVPTRELAIQVEDTFFYLSYYMQGFRAHAFIGGTDVTKDRKRMSESRVIIGTPGRLLHLYHNRVFDVTKIRLLVLDEADQLFVTKGLQDTVTELINVLPERRQVIACSATYENNLDERLAKMMRKPVLISNSERATVLLGIRQFVYDVPQQINSIQEMRCKLEAVLKIFAQLPYEQVILFASTQMRADSYRNYLMKSGIQCSLLTGAMDQADRLDVFESYRSFNMRTLVATDVMARGVDSKHANLVINLDPPKDHVTYLHRIGRAGRFGSQGIAITFVTPKESETFNKILSACTTGMSVLEYPKQLTESDNFSFWDFDKYNFPYYVKTENTLIDEMPVRGGIAQNATEKTDKDAEKDDEAIGSNENIEKAFIQTQEKVVGHQQQQVLIESPISVVGINGSNAGEVGSPEIPINEPEKLQLLQKHTDLVKNASAQTEMAQQPAFYKQIIVNASSKSTKELPQLEDKAVSTLEDLKPTPDMEKPILVITKDAQIPNSIESSFIDDQNQEVGKMDVEIQGKNSLNPDEVFSPELTPSLTPLEISQEPSPTTVTPPVPPANSINTKTYCLVAPHNFSSSTTLQPMIISNTVDDASSISSDSLESGLSASQRSSSYESIFTTSDEAEIWKRYKTKEKKRVCRFPIRRPLCYDWLHRPPNKTKRRRTIRQKKTYESFSLFPGSKYSDMLKKFQNRKSIMDRLDKYIETKDLKGPEVDRLMSTLYDSVIELYYPNGTKSSSPKPEEIPKNDKKLSDVSPEEETNKSSLEPEGLAGQQKDGKEPIHILQGDQTDKPSLELEVQPEKNKKSDQLPEDPTEKASLELQANPDMEEEPIKLSIHVTHNMNIAPVQPPEEESDADDSASSEAGDDESSLDEFVESDDHNSSSGFVESNDSGSSGIDTSEYDASDTTVGEEDDYGDDEDDDSYNPNYDLELTVEELECEEEQEDEYEGENLDDYKYENEIMEVPCHVSLAGTSSEGTEEAASSGDGEEEDEENSDEEENQKILNLWQKTFAQQYQFIASHVANYMAHTRENED</sequence>
<dbReference type="eggNOG" id="KOG4284">
    <property type="taxonomic scope" value="Eukaryota"/>
</dbReference>
<dbReference type="EMBL" id="CH902618">
    <property type="protein sequence ID" value="EDV40617.2"/>
    <property type="molecule type" value="Genomic_DNA"/>
</dbReference>
<feature type="compositionally biased region" description="Acidic residues" evidence="7">
    <location>
        <begin position="1034"/>
        <end position="1057"/>
    </location>
</feature>
<evidence type="ECO:0000313" key="11">
    <source>
        <dbReference type="EMBL" id="EDV40617.2"/>
    </source>
</evidence>
<dbReference type="PROSITE" id="PS51195">
    <property type="entry name" value="Q_MOTIF"/>
    <property type="match status" value="1"/>
</dbReference>
<dbReference type="PANTHER" id="PTHR47959:SF1">
    <property type="entry name" value="ATP-DEPENDENT RNA HELICASE DBPA"/>
    <property type="match status" value="1"/>
</dbReference>
<dbReference type="GO" id="GO:0032797">
    <property type="term" value="C:SMN complex"/>
    <property type="evidence" value="ECO:0007669"/>
    <property type="project" value="EnsemblMetazoa"/>
</dbReference>
<dbReference type="InterPro" id="IPR001650">
    <property type="entry name" value="Helicase_C-like"/>
</dbReference>
<dbReference type="InterPro" id="IPR014001">
    <property type="entry name" value="Helicase_ATP-bd"/>
</dbReference>
<keyword evidence="4" id="KW-0347">Helicase</keyword>
<dbReference type="GO" id="GO:0022618">
    <property type="term" value="P:protein-RNA complex assembly"/>
    <property type="evidence" value="ECO:0007669"/>
    <property type="project" value="EnsemblMetazoa"/>
</dbReference>
<evidence type="ECO:0000313" key="12">
    <source>
        <dbReference type="Proteomes" id="UP000007801"/>
    </source>
</evidence>
<evidence type="ECO:0000256" key="6">
    <source>
        <dbReference type="PROSITE-ProRule" id="PRU00552"/>
    </source>
</evidence>
<dbReference type="InterPro" id="IPR011545">
    <property type="entry name" value="DEAD/DEAH_box_helicase_dom"/>
</dbReference>
<feature type="compositionally biased region" description="Acidic residues" evidence="7">
    <location>
        <begin position="984"/>
        <end position="1010"/>
    </location>
</feature>
<feature type="region of interest" description="Disordered" evidence="7">
    <location>
        <begin position="1104"/>
        <end position="1135"/>
    </location>
</feature>
<keyword evidence="3" id="KW-0378">Hydrolase</keyword>
<evidence type="ECO:0000256" key="4">
    <source>
        <dbReference type="ARBA" id="ARBA00022806"/>
    </source>
</evidence>
<dbReference type="GO" id="GO:0007528">
    <property type="term" value="P:neuromuscular junction development"/>
    <property type="evidence" value="ECO:0007669"/>
    <property type="project" value="EnsemblMetazoa"/>
</dbReference>
<evidence type="ECO:0000259" key="8">
    <source>
        <dbReference type="PROSITE" id="PS51192"/>
    </source>
</evidence>
<gene>
    <name evidence="11" type="primary">Dana\GF23832</name>
    <name evidence="11" type="synonym">dana_GLEANR_8601</name>
    <name evidence="11" type="ORF">GF23832</name>
</gene>
<dbReference type="Pfam" id="PF00271">
    <property type="entry name" value="Helicase_C"/>
    <property type="match status" value="1"/>
</dbReference>
<dbReference type="GO" id="GO:0003724">
    <property type="term" value="F:RNA helicase activity"/>
    <property type="evidence" value="ECO:0007669"/>
    <property type="project" value="UniProtKB-EC"/>
</dbReference>
<dbReference type="HOGENOM" id="CLU_013036_0_0_1"/>
<keyword evidence="12" id="KW-1185">Reference proteome</keyword>
<dbReference type="GO" id="GO:0015030">
    <property type="term" value="C:Cajal body"/>
    <property type="evidence" value="ECO:0007669"/>
    <property type="project" value="EnsemblMetazoa"/>
</dbReference>
<evidence type="ECO:0000256" key="3">
    <source>
        <dbReference type="ARBA" id="ARBA00022801"/>
    </source>
</evidence>
<reference evidence="11 12" key="1">
    <citation type="journal article" date="2007" name="Nature">
        <title>Evolution of genes and genomes on the Drosophila phylogeny.</title>
        <authorList>
            <consortium name="Drosophila 12 Genomes Consortium"/>
            <person name="Clark A.G."/>
            <person name="Eisen M.B."/>
            <person name="Smith D.R."/>
            <person name="Bergman C.M."/>
            <person name="Oliver B."/>
            <person name="Markow T.A."/>
            <person name="Kaufman T.C."/>
            <person name="Kellis M."/>
            <person name="Gelbart W."/>
            <person name="Iyer V.N."/>
            <person name="Pollard D.A."/>
            <person name="Sackton T.B."/>
            <person name="Larracuente A.M."/>
            <person name="Singh N.D."/>
            <person name="Abad J.P."/>
            <person name="Abt D.N."/>
            <person name="Adryan B."/>
            <person name="Aguade M."/>
            <person name="Akashi H."/>
            <person name="Anderson W.W."/>
            <person name="Aquadro C.F."/>
            <person name="Ardell D.H."/>
            <person name="Arguello R."/>
            <person name="Artieri C.G."/>
            <person name="Barbash D.A."/>
            <person name="Barker D."/>
            <person name="Barsanti P."/>
            <person name="Batterham P."/>
            <person name="Batzoglou S."/>
            <person name="Begun D."/>
            <person name="Bhutkar A."/>
            <person name="Blanco E."/>
            <person name="Bosak S.A."/>
            <person name="Bradley R.K."/>
            <person name="Brand A.D."/>
            <person name="Brent M.R."/>
            <person name="Brooks A.N."/>
            <person name="Brown R.H."/>
            <person name="Butlin R.K."/>
            <person name="Caggese C."/>
            <person name="Calvi B.R."/>
            <person name="Bernardo de Carvalho A."/>
            <person name="Caspi A."/>
            <person name="Castrezana S."/>
            <person name="Celniker S.E."/>
            <person name="Chang J.L."/>
            <person name="Chapple C."/>
            <person name="Chatterji S."/>
            <person name="Chinwalla A."/>
            <person name="Civetta A."/>
            <person name="Clifton S.W."/>
            <person name="Comeron J.M."/>
            <person name="Costello J.C."/>
            <person name="Coyne J.A."/>
            <person name="Daub J."/>
            <person name="David R.G."/>
            <person name="Delcher A.L."/>
            <person name="Delehaunty K."/>
            <person name="Do C.B."/>
            <person name="Ebling H."/>
            <person name="Edwards K."/>
            <person name="Eickbush T."/>
            <person name="Evans J.D."/>
            <person name="Filipski A."/>
            <person name="Findeiss S."/>
            <person name="Freyhult E."/>
            <person name="Fulton L."/>
            <person name="Fulton R."/>
            <person name="Garcia A.C."/>
            <person name="Gardiner A."/>
            <person name="Garfield D.A."/>
            <person name="Garvin B.E."/>
            <person name="Gibson G."/>
            <person name="Gilbert D."/>
            <person name="Gnerre S."/>
            <person name="Godfrey J."/>
            <person name="Good R."/>
            <person name="Gotea V."/>
            <person name="Gravely B."/>
            <person name="Greenberg A.J."/>
            <person name="Griffiths-Jones S."/>
            <person name="Gross S."/>
            <person name="Guigo R."/>
            <person name="Gustafson E.A."/>
            <person name="Haerty W."/>
            <person name="Hahn M.W."/>
            <person name="Halligan D.L."/>
            <person name="Halpern A.L."/>
            <person name="Halter G.M."/>
            <person name="Han M.V."/>
            <person name="Heger A."/>
            <person name="Hillier L."/>
            <person name="Hinrichs A.S."/>
            <person name="Holmes I."/>
            <person name="Hoskins R.A."/>
            <person name="Hubisz M.J."/>
            <person name="Hultmark D."/>
            <person name="Huntley M.A."/>
            <person name="Jaffe D.B."/>
            <person name="Jagadeeshan S."/>
            <person name="Jeck W.R."/>
            <person name="Johnson J."/>
            <person name="Jones C.D."/>
            <person name="Jordan W.C."/>
            <person name="Karpen G.H."/>
            <person name="Kataoka E."/>
            <person name="Keightley P.D."/>
            <person name="Kheradpour P."/>
            <person name="Kirkness E.F."/>
            <person name="Koerich L.B."/>
            <person name="Kristiansen K."/>
            <person name="Kudrna D."/>
            <person name="Kulathinal R.J."/>
            <person name="Kumar S."/>
            <person name="Kwok R."/>
            <person name="Lander E."/>
            <person name="Langley C.H."/>
            <person name="Lapoint R."/>
            <person name="Lazzaro B.P."/>
            <person name="Lee S.J."/>
            <person name="Levesque L."/>
            <person name="Li R."/>
            <person name="Lin C.F."/>
            <person name="Lin M.F."/>
            <person name="Lindblad-Toh K."/>
            <person name="Llopart A."/>
            <person name="Long M."/>
            <person name="Low L."/>
            <person name="Lozovsky E."/>
            <person name="Lu J."/>
            <person name="Luo M."/>
            <person name="Machado C.A."/>
            <person name="Makalowski W."/>
            <person name="Marzo M."/>
            <person name="Matsuda M."/>
            <person name="Matzkin L."/>
            <person name="McAllister B."/>
            <person name="McBride C.S."/>
            <person name="McKernan B."/>
            <person name="McKernan K."/>
            <person name="Mendez-Lago M."/>
            <person name="Minx P."/>
            <person name="Mollenhauer M.U."/>
            <person name="Montooth K."/>
            <person name="Mount S.M."/>
            <person name="Mu X."/>
            <person name="Myers E."/>
            <person name="Negre B."/>
            <person name="Newfeld S."/>
            <person name="Nielsen R."/>
            <person name="Noor M.A."/>
            <person name="O'Grady P."/>
            <person name="Pachter L."/>
            <person name="Papaceit M."/>
            <person name="Parisi M.J."/>
            <person name="Parisi M."/>
            <person name="Parts L."/>
            <person name="Pedersen J.S."/>
            <person name="Pesole G."/>
            <person name="Phillippy A.M."/>
            <person name="Ponting C.P."/>
            <person name="Pop M."/>
            <person name="Porcelli D."/>
            <person name="Powell J.R."/>
            <person name="Prohaska S."/>
            <person name="Pruitt K."/>
            <person name="Puig M."/>
            <person name="Quesneville H."/>
            <person name="Ram K.R."/>
            <person name="Rand D."/>
            <person name="Rasmussen M.D."/>
            <person name="Reed L.K."/>
            <person name="Reenan R."/>
            <person name="Reily A."/>
            <person name="Remington K.A."/>
            <person name="Rieger T.T."/>
            <person name="Ritchie M.G."/>
            <person name="Robin C."/>
            <person name="Rogers Y.H."/>
            <person name="Rohde C."/>
            <person name="Rozas J."/>
            <person name="Rubenfield M.J."/>
            <person name="Ruiz A."/>
            <person name="Russo S."/>
            <person name="Salzberg S.L."/>
            <person name="Sanchez-Gracia A."/>
            <person name="Saranga D.J."/>
            <person name="Sato H."/>
            <person name="Schaeffer S.W."/>
            <person name="Schatz M.C."/>
            <person name="Schlenke T."/>
            <person name="Schwartz R."/>
            <person name="Segarra C."/>
            <person name="Singh R.S."/>
            <person name="Sirot L."/>
            <person name="Sirota M."/>
            <person name="Sisneros N.B."/>
            <person name="Smith C.D."/>
            <person name="Smith T.F."/>
            <person name="Spieth J."/>
            <person name="Stage D.E."/>
            <person name="Stark A."/>
            <person name="Stephan W."/>
            <person name="Strausberg R.L."/>
            <person name="Strempel S."/>
            <person name="Sturgill D."/>
            <person name="Sutton G."/>
            <person name="Sutton G.G."/>
            <person name="Tao W."/>
            <person name="Teichmann S."/>
            <person name="Tobari Y.N."/>
            <person name="Tomimura Y."/>
            <person name="Tsolas J.M."/>
            <person name="Valente V.L."/>
            <person name="Venter E."/>
            <person name="Venter J.C."/>
            <person name="Vicario S."/>
            <person name="Vieira F.G."/>
            <person name="Vilella A.J."/>
            <person name="Villasante A."/>
            <person name="Walenz B."/>
            <person name="Wang J."/>
            <person name="Wasserman M."/>
            <person name="Watts T."/>
            <person name="Wilson D."/>
            <person name="Wilson R.K."/>
            <person name="Wing R.A."/>
            <person name="Wolfner M.F."/>
            <person name="Wong A."/>
            <person name="Wong G.K."/>
            <person name="Wu C.I."/>
            <person name="Wu G."/>
            <person name="Yamamoto D."/>
            <person name="Yang H.P."/>
            <person name="Yang S.P."/>
            <person name="Yorke J.A."/>
            <person name="Yoshida K."/>
            <person name="Zdobnov E."/>
            <person name="Zhang P."/>
            <person name="Zhang Y."/>
            <person name="Zimin A.V."/>
            <person name="Baldwin J."/>
            <person name="Abdouelleil A."/>
            <person name="Abdulkadir J."/>
            <person name="Abebe A."/>
            <person name="Abera B."/>
            <person name="Abreu J."/>
            <person name="Acer S.C."/>
            <person name="Aftuck L."/>
            <person name="Alexander A."/>
            <person name="An P."/>
            <person name="Anderson E."/>
            <person name="Anderson S."/>
            <person name="Arachi H."/>
            <person name="Azer M."/>
            <person name="Bachantsang P."/>
            <person name="Barry A."/>
            <person name="Bayul T."/>
            <person name="Berlin A."/>
            <person name="Bessette D."/>
            <person name="Bloom T."/>
            <person name="Blye J."/>
            <person name="Boguslavskiy L."/>
            <person name="Bonnet C."/>
            <person name="Boukhgalter B."/>
            <person name="Bourzgui I."/>
            <person name="Brown A."/>
            <person name="Cahill P."/>
            <person name="Channer S."/>
            <person name="Cheshatsang Y."/>
            <person name="Chuda L."/>
            <person name="Citroen M."/>
            <person name="Collymore A."/>
            <person name="Cooke P."/>
            <person name="Costello M."/>
            <person name="D'Aco K."/>
            <person name="Daza R."/>
            <person name="De Haan G."/>
            <person name="DeGray S."/>
            <person name="DeMaso C."/>
            <person name="Dhargay N."/>
            <person name="Dooley K."/>
            <person name="Dooley E."/>
            <person name="Doricent M."/>
            <person name="Dorje P."/>
            <person name="Dorjee K."/>
            <person name="Dupes A."/>
            <person name="Elong R."/>
            <person name="Falk J."/>
            <person name="Farina A."/>
            <person name="Faro S."/>
            <person name="Ferguson D."/>
            <person name="Fisher S."/>
            <person name="Foley C.D."/>
            <person name="Franke A."/>
            <person name="Friedrich D."/>
            <person name="Gadbois L."/>
            <person name="Gearin G."/>
            <person name="Gearin C.R."/>
            <person name="Giannoukos G."/>
            <person name="Goode T."/>
            <person name="Graham J."/>
            <person name="Grandbois E."/>
            <person name="Grewal S."/>
            <person name="Gyaltsen K."/>
            <person name="Hafez N."/>
            <person name="Hagos B."/>
            <person name="Hall J."/>
            <person name="Henson C."/>
            <person name="Hollinger A."/>
            <person name="Honan T."/>
            <person name="Huard M.D."/>
            <person name="Hughes L."/>
            <person name="Hurhula B."/>
            <person name="Husby M.E."/>
            <person name="Kamat A."/>
            <person name="Kanga B."/>
            <person name="Kashin S."/>
            <person name="Khazanovich D."/>
            <person name="Kisner P."/>
            <person name="Lance K."/>
            <person name="Lara M."/>
            <person name="Lee W."/>
            <person name="Lennon N."/>
            <person name="Letendre F."/>
            <person name="LeVine R."/>
            <person name="Lipovsky A."/>
            <person name="Liu X."/>
            <person name="Liu J."/>
            <person name="Liu S."/>
            <person name="Lokyitsang T."/>
            <person name="Lokyitsang Y."/>
            <person name="Lubonja R."/>
            <person name="Lui A."/>
            <person name="MacDonald P."/>
            <person name="Magnisalis V."/>
            <person name="Maru K."/>
            <person name="Matthews C."/>
            <person name="McCusker W."/>
            <person name="McDonough S."/>
            <person name="Mehta T."/>
            <person name="Meldrim J."/>
            <person name="Meneus L."/>
            <person name="Mihai O."/>
            <person name="Mihalev A."/>
            <person name="Mihova T."/>
            <person name="Mittelman R."/>
            <person name="Mlenga V."/>
            <person name="Montmayeur A."/>
            <person name="Mulrain L."/>
            <person name="Navidi A."/>
            <person name="Naylor J."/>
            <person name="Negash T."/>
            <person name="Nguyen T."/>
            <person name="Nguyen N."/>
            <person name="Nicol R."/>
            <person name="Norbu C."/>
            <person name="Norbu N."/>
            <person name="Novod N."/>
            <person name="O'Neill B."/>
            <person name="Osman S."/>
            <person name="Markiewicz E."/>
            <person name="Oyono O.L."/>
            <person name="Patti C."/>
            <person name="Phunkhang P."/>
            <person name="Pierre F."/>
            <person name="Priest M."/>
            <person name="Raghuraman S."/>
            <person name="Rege F."/>
            <person name="Reyes R."/>
            <person name="Rise C."/>
            <person name="Rogov P."/>
            <person name="Ross K."/>
            <person name="Ryan E."/>
            <person name="Settipalli S."/>
            <person name="Shea T."/>
            <person name="Sherpa N."/>
            <person name="Shi L."/>
            <person name="Shih D."/>
            <person name="Sparrow T."/>
            <person name="Spaulding J."/>
            <person name="Stalker J."/>
            <person name="Stange-Thomann N."/>
            <person name="Stavropoulos S."/>
            <person name="Stone C."/>
            <person name="Strader C."/>
            <person name="Tesfaye S."/>
            <person name="Thomson T."/>
            <person name="Thoulutsang Y."/>
            <person name="Thoulutsang D."/>
            <person name="Topham K."/>
            <person name="Topping I."/>
            <person name="Tsamla T."/>
            <person name="Vassiliev H."/>
            <person name="Vo A."/>
            <person name="Wangchuk T."/>
            <person name="Wangdi T."/>
            <person name="Weiand M."/>
            <person name="Wilkinson J."/>
            <person name="Wilson A."/>
            <person name="Yadav S."/>
            <person name="Young G."/>
            <person name="Yu Q."/>
            <person name="Zembek L."/>
            <person name="Zhong D."/>
            <person name="Zimmer A."/>
            <person name="Zwirko Z."/>
            <person name="Jaffe D.B."/>
            <person name="Alvarez P."/>
            <person name="Brockman W."/>
            <person name="Butler J."/>
            <person name="Chin C."/>
            <person name="Gnerre S."/>
            <person name="Grabherr M."/>
            <person name="Kleber M."/>
            <person name="Mauceli E."/>
            <person name="MacCallum I."/>
        </authorList>
    </citation>
    <scope>NUCLEOTIDE SEQUENCE [LARGE SCALE GENOMIC DNA]</scope>
    <source>
        <strain evidence="12">Tucson 14024-0371.13</strain>
    </source>
</reference>